<feature type="region of interest" description="Disordered" evidence="1">
    <location>
        <begin position="701"/>
        <end position="725"/>
    </location>
</feature>
<dbReference type="Proteomes" id="UP001159363">
    <property type="component" value="Chromosome 3"/>
</dbReference>
<comment type="caution">
    <text evidence="2">The sequence shown here is derived from an EMBL/GenBank/DDBJ whole genome shotgun (WGS) entry which is preliminary data.</text>
</comment>
<feature type="region of interest" description="Disordered" evidence="1">
    <location>
        <begin position="1"/>
        <end position="28"/>
    </location>
</feature>
<evidence type="ECO:0000313" key="2">
    <source>
        <dbReference type="EMBL" id="KAJ8888379.1"/>
    </source>
</evidence>
<accession>A0ABQ9HVG5</accession>
<gene>
    <name evidence="2" type="ORF">PR048_007869</name>
</gene>
<feature type="compositionally biased region" description="Basic and acidic residues" evidence="1">
    <location>
        <begin position="14"/>
        <end position="28"/>
    </location>
</feature>
<reference evidence="2 3" key="1">
    <citation type="submission" date="2023-02" db="EMBL/GenBank/DDBJ databases">
        <title>LHISI_Scaffold_Assembly.</title>
        <authorList>
            <person name="Stuart O.P."/>
            <person name="Cleave R."/>
            <person name="Magrath M.J.L."/>
            <person name="Mikheyev A.S."/>
        </authorList>
    </citation>
    <scope>NUCLEOTIDE SEQUENCE [LARGE SCALE GENOMIC DNA]</scope>
    <source>
        <strain evidence="2">Daus_M_001</strain>
        <tissue evidence="2">Leg muscle</tissue>
    </source>
</reference>
<name>A0ABQ9HVG5_9NEOP</name>
<evidence type="ECO:0000313" key="3">
    <source>
        <dbReference type="Proteomes" id="UP001159363"/>
    </source>
</evidence>
<protein>
    <submittedName>
        <fullName evidence="2">Uncharacterized protein</fullName>
    </submittedName>
</protein>
<keyword evidence="3" id="KW-1185">Reference proteome</keyword>
<evidence type="ECO:0000256" key="1">
    <source>
        <dbReference type="SAM" id="MobiDB-lite"/>
    </source>
</evidence>
<organism evidence="2 3">
    <name type="scientific">Dryococelus australis</name>
    <dbReference type="NCBI Taxonomy" id="614101"/>
    <lineage>
        <taxon>Eukaryota</taxon>
        <taxon>Metazoa</taxon>
        <taxon>Ecdysozoa</taxon>
        <taxon>Arthropoda</taxon>
        <taxon>Hexapoda</taxon>
        <taxon>Insecta</taxon>
        <taxon>Pterygota</taxon>
        <taxon>Neoptera</taxon>
        <taxon>Polyneoptera</taxon>
        <taxon>Phasmatodea</taxon>
        <taxon>Verophasmatodea</taxon>
        <taxon>Anareolatae</taxon>
        <taxon>Phasmatidae</taxon>
        <taxon>Eurycanthinae</taxon>
        <taxon>Dryococelus</taxon>
    </lineage>
</organism>
<sequence length="733" mass="80450">MKVIKETGVPRGNPRRESQSEEFPENKRCGRGGETFSCGWVNSRPLVRAASHTFKIYFRSRYRARDRLRHAFTSCAFTGPMRYLRVTACHLSQGHVGLQFPQICSTALVVGGGGGDPRKVLRITANTSPEGGRLSRSNTSYGTSVYKLREVVTRESAILSVAASWVWQRGRTRSIAVSDNTVGAKTVIPRARPLRRGLTRRPNLHRNGNEDGFDLSATCAILARREGDGINSALRARDGTASLLQLKAGRGEFVSGRRDSVPNASHAHRLVQGRAHLVPSGMLRPQGNLSPFVCCPVPSSFRRTHGRPIGAYISRFPIHATKAKRVRFWAGSLPILRTWELRWTMPLVGGFSLRSPVSHPTCDPALLHIHLSSHSSTLKTTMLRPGILNPNEHTAFIVDNQLSKWGLCQRGWCTIRTPNDSGPLVDGVTSRVSHVGNVTGMPFAPQVFLWVLPFTTFAALHHCFDLSSHSTSSQGDGGYLQIPPQNPDTPLMLHFIHSKMSLEINIASDGALVANTQCSKGPKREAGKAGLVTISREDYITTQTHTNVVVWLERSEPDGLCSRRIAWLCGHHCDATCACADAHTPHAPWGICGARTALAGVSKDHSSPFECRWRSLRRLPLTSASRQVAGTSTLDRGMAPGVRGWGSVNWRCHKMCERKPITVISNGLFDVGSEVIRDACAQGRGIGKEIGRNRPLVWVPSQHSPGVISENHGKPKSGWPDRESNSVCLTFDR</sequence>
<proteinExistence type="predicted"/>
<dbReference type="EMBL" id="JARBHB010000003">
    <property type="protein sequence ID" value="KAJ8888379.1"/>
    <property type="molecule type" value="Genomic_DNA"/>
</dbReference>